<reference evidence="9 12" key="4">
    <citation type="journal article" date="2024" name="Microbiol. Resour. Announc.">
        <title>Genome annotations for the ascomycete fungi Trichoderma harzianum, Trichoderma aggressivum, and Purpureocillium lilacinum.</title>
        <authorList>
            <person name="Beijen E.P.W."/>
            <person name="Ohm R.A."/>
        </authorList>
    </citation>
    <scope>NUCLEOTIDE SEQUENCE [LARGE SCALE GENOMIC DNA]</scope>
    <source>
        <strain evidence="9 12">CBS 150709</strain>
    </source>
</reference>
<feature type="domain" description="C2H2-type" evidence="8">
    <location>
        <begin position="17"/>
        <end position="44"/>
    </location>
</feature>
<evidence type="ECO:0000256" key="3">
    <source>
        <dbReference type="ARBA" id="ARBA00023015"/>
    </source>
</evidence>
<dbReference type="Proteomes" id="UP001287286">
    <property type="component" value="Unassembled WGS sequence"/>
</dbReference>
<evidence type="ECO:0000256" key="7">
    <source>
        <dbReference type="SAM" id="MobiDB-lite"/>
    </source>
</evidence>
<dbReference type="Gene3D" id="4.10.240.10">
    <property type="entry name" value="Zn(2)-C6 fungal-type DNA-binding domain"/>
    <property type="match status" value="1"/>
</dbReference>
<proteinExistence type="predicted"/>
<evidence type="ECO:0000259" key="8">
    <source>
        <dbReference type="PROSITE" id="PS50157"/>
    </source>
</evidence>
<accession>A0A2U3E5S3</accession>
<dbReference type="EMBL" id="LCWV01000011">
    <property type="protein sequence ID" value="PWI69824.1"/>
    <property type="molecule type" value="Genomic_DNA"/>
</dbReference>
<dbReference type="PANTHER" id="PTHR47660">
    <property type="entry name" value="TRANSCRIPTION FACTOR WITH C2H2 AND ZN(2)-CYS(6) DNA BINDING DOMAIN (EUROFUNG)-RELATED-RELATED"/>
    <property type="match status" value="1"/>
</dbReference>
<keyword evidence="12" id="KW-1185">Reference proteome</keyword>
<dbReference type="InterPro" id="IPR001138">
    <property type="entry name" value="Zn2Cys6_DnaBD"/>
</dbReference>
<reference evidence="10" key="1">
    <citation type="submission" date="2015-05" db="EMBL/GenBank/DDBJ databases">
        <authorList>
            <person name="Wang D.B."/>
            <person name="Wang M."/>
        </authorList>
    </citation>
    <scope>NUCLEOTIDE SEQUENCE</scope>
    <source>
        <strain evidence="10">36-1</strain>
    </source>
</reference>
<gene>
    <name evidence="10" type="ORF">PCL_00736</name>
    <name evidence="9" type="ORF">Purlil1_1868</name>
</gene>
<evidence type="ECO:0000256" key="5">
    <source>
        <dbReference type="ARBA" id="ARBA00023242"/>
    </source>
</evidence>
<comment type="caution">
    <text evidence="10">The sequence shown here is derived from an EMBL/GenBank/DDBJ whole genome shotgun (WGS) entry which is preliminary data.</text>
</comment>
<dbReference type="InterPro" id="IPR013087">
    <property type="entry name" value="Znf_C2H2_type"/>
</dbReference>
<reference evidence="10 11" key="2">
    <citation type="journal article" date="2016" name="Front. Microbiol.">
        <title>Genome and transcriptome sequences reveal the specific parasitism of the nematophagous Purpureocillium lilacinum 36-1.</title>
        <authorList>
            <person name="Xie J."/>
            <person name="Li S."/>
            <person name="Mo C."/>
            <person name="Xiao X."/>
            <person name="Peng D."/>
            <person name="Wang G."/>
            <person name="Xiao Y."/>
        </authorList>
    </citation>
    <scope>NUCLEOTIDE SEQUENCE [LARGE SCALE GENOMIC DNA]</scope>
    <source>
        <strain evidence="10 11">36-1</strain>
    </source>
</reference>
<evidence type="ECO:0000256" key="1">
    <source>
        <dbReference type="ARBA" id="ARBA00022723"/>
    </source>
</evidence>
<dbReference type="CDD" id="cd00067">
    <property type="entry name" value="GAL4"/>
    <property type="match status" value="1"/>
</dbReference>
<dbReference type="GO" id="GO:0008270">
    <property type="term" value="F:zinc ion binding"/>
    <property type="evidence" value="ECO:0007669"/>
    <property type="project" value="UniProtKB-KW"/>
</dbReference>
<evidence type="ECO:0000313" key="12">
    <source>
        <dbReference type="Proteomes" id="UP001287286"/>
    </source>
</evidence>
<reference evidence="9" key="3">
    <citation type="submission" date="2023-11" db="EMBL/GenBank/DDBJ databases">
        <authorList>
            <person name="Beijen E."/>
            <person name="Ohm R.A."/>
        </authorList>
    </citation>
    <scope>NUCLEOTIDE SEQUENCE</scope>
    <source>
        <strain evidence="9">CBS 150709</strain>
    </source>
</reference>
<sequence>MYGGQVELPSGGNPGSHACPICKRTFAQESTRKRHYYYCRSKKPDTNASRRRSCAACIRAKTRCVRSADGVSESCVRCDERGAECDLVASSRRQKASSRVSRASSQSTDSTASDSDGLADHSALTKRHGGFRSTHDSAFSSKATGVASSAEWLAGSFWDPSFSDSTGLRLESAYDDRQTMDILSLFNGAPDMSTSDTASLTPWTFQLSAPVLFDKRPFPRPKHSPLVSLVMRILRSYPSMMLRKAALPPFIHPLLFSWAEAGIGPSHKALLNCVGLVDLFKSRTGPDRNVVWKLIKLEQERILTSHTEFDRWELLASFQALLVYCLLRLQEAPVGNDGFDSGLLTTVNVVFNELSTRVGGILKMKLPDDPDVTWKDWIYNESRRRTVLVFQVINIMVEWSTAASAYATCGLVIIPLATSATLWNAKNPDTWREEFAPRCEERSLMGVSQTGVLTKLLLGESGITLHSVEWEEWTAEVGDIGTLVMMVGALL</sequence>
<organism evidence="10 11">
    <name type="scientific">Purpureocillium lilacinum</name>
    <name type="common">Paecilomyces lilacinus</name>
    <dbReference type="NCBI Taxonomy" id="33203"/>
    <lineage>
        <taxon>Eukaryota</taxon>
        <taxon>Fungi</taxon>
        <taxon>Dikarya</taxon>
        <taxon>Ascomycota</taxon>
        <taxon>Pezizomycotina</taxon>
        <taxon>Sordariomycetes</taxon>
        <taxon>Hypocreomycetidae</taxon>
        <taxon>Hypocreales</taxon>
        <taxon>Ophiocordycipitaceae</taxon>
        <taxon>Purpureocillium</taxon>
    </lineage>
</organism>
<evidence type="ECO:0000313" key="10">
    <source>
        <dbReference type="EMBL" id="PWI69824.1"/>
    </source>
</evidence>
<keyword evidence="6" id="KW-0863">Zinc-finger</keyword>
<keyword evidence="2" id="KW-0862">Zinc</keyword>
<dbReference type="InterPro" id="IPR036864">
    <property type="entry name" value="Zn2-C6_fun-type_DNA-bd_sf"/>
</dbReference>
<dbReference type="PANTHER" id="PTHR47660:SF3">
    <property type="entry name" value="FINGER DOMAIN PROTEIN, PUTATIVE (AFU_ORTHOLOGUE AFUA_4G03310)-RELATED"/>
    <property type="match status" value="1"/>
</dbReference>
<protein>
    <recommendedName>
        <fullName evidence="8">C2H2-type domain-containing protein</fullName>
    </recommendedName>
</protein>
<feature type="compositionally biased region" description="Low complexity" evidence="7">
    <location>
        <begin position="97"/>
        <end position="115"/>
    </location>
</feature>
<keyword evidence="4" id="KW-0804">Transcription</keyword>
<evidence type="ECO:0000256" key="6">
    <source>
        <dbReference type="PROSITE-ProRule" id="PRU00042"/>
    </source>
</evidence>
<dbReference type="GO" id="GO:0000981">
    <property type="term" value="F:DNA-binding transcription factor activity, RNA polymerase II-specific"/>
    <property type="evidence" value="ECO:0007669"/>
    <property type="project" value="InterPro"/>
</dbReference>
<evidence type="ECO:0000313" key="9">
    <source>
        <dbReference type="EMBL" id="KAK4093534.1"/>
    </source>
</evidence>
<dbReference type="EMBL" id="JAWRVI010000005">
    <property type="protein sequence ID" value="KAK4093534.1"/>
    <property type="molecule type" value="Genomic_DNA"/>
</dbReference>
<evidence type="ECO:0000313" key="11">
    <source>
        <dbReference type="Proteomes" id="UP000245956"/>
    </source>
</evidence>
<evidence type="ECO:0000256" key="4">
    <source>
        <dbReference type="ARBA" id="ARBA00023163"/>
    </source>
</evidence>
<dbReference type="Proteomes" id="UP000245956">
    <property type="component" value="Unassembled WGS sequence"/>
</dbReference>
<keyword evidence="3" id="KW-0805">Transcription regulation</keyword>
<evidence type="ECO:0000256" key="2">
    <source>
        <dbReference type="ARBA" id="ARBA00022833"/>
    </source>
</evidence>
<feature type="region of interest" description="Disordered" evidence="7">
    <location>
        <begin position="96"/>
        <end position="119"/>
    </location>
</feature>
<keyword evidence="1" id="KW-0479">Metal-binding</keyword>
<keyword evidence="5" id="KW-0539">Nucleus</keyword>
<dbReference type="PROSITE" id="PS50157">
    <property type="entry name" value="ZINC_FINGER_C2H2_2"/>
    <property type="match status" value="1"/>
</dbReference>
<dbReference type="AlphaFoldDB" id="A0A2U3E5S3"/>
<name>A0A2U3E5S3_PURLI</name>